<evidence type="ECO:0008006" key="3">
    <source>
        <dbReference type="Google" id="ProtNLM"/>
    </source>
</evidence>
<organism evidence="1 2">
    <name type="scientific">Rhizoctonia solani</name>
    <dbReference type="NCBI Taxonomy" id="456999"/>
    <lineage>
        <taxon>Eukaryota</taxon>
        <taxon>Fungi</taxon>
        <taxon>Dikarya</taxon>
        <taxon>Basidiomycota</taxon>
        <taxon>Agaricomycotina</taxon>
        <taxon>Agaricomycetes</taxon>
        <taxon>Cantharellales</taxon>
        <taxon>Ceratobasidiaceae</taxon>
        <taxon>Rhizoctonia</taxon>
    </lineage>
</organism>
<reference evidence="1" key="1">
    <citation type="submission" date="2020-09" db="EMBL/GenBank/DDBJ databases">
        <title>Comparative genome analyses of four rice-infecting Rhizoctonia solani isolates reveal extensive enrichment of homogalacturonan modification genes.</title>
        <authorList>
            <person name="Lee D.-Y."/>
            <person name="Jeon J."/>
            <person name="Kim K.-T."/>
            <person name="Cheong K."/>
            <person name="Song H."/>
            <person name="Choi G."/>
            <person name="Ko J."/>
            <person name="Opiyo S.O."/>
            <person name="Zuo S."/>
            <person name="Madhav S."/>
            <person name="Lee Y.-H."/>
            <person name="Wang G.-L."/>
        </authorList>
    </citation>
    <scope>NUCLEOTIDE SEQUENCE</scope>
    <source>
        <strain evidence="1">AG1-IA YN-7</strain>
    </source>
</reference>
<gene>
    <name evidence="1" type="ORF">RHS04_01902</name>
</gene>
<accession>A0A8H7HG44</accession>
<sequence length="410" mass="46312">MSGPPTSGNNLLSANHPRLPMPAAIEHTLDSEFYCHYKTVVFLVGNTLFRFKASVIAPDPEIEDYELKGYVGDVFKLSNNAPCKTGSGNETRVVLPADVTTQTFRDLLMFSSGGVTNTKLKQILYAVNHGHKEGYTPTLIYRLSKLGHLASRFGMKTLDSWTQRKIQMMLNKSISSLPDNAEWNTEIVLQIVYHAQGTSSPNYQGKIIGCMTQIMCTMVCKAYDNPDRSKDLSEYTIIRICAELYKDKSLSTKSPDIFGFVFAVILSLGPHSPIWSNSLTREDRRILYAANSILTCLHKHTDLDVGWLIEPSYIQGYIKDCSECSKHSNFYAWWGAGFGKCKGLNSRMPTEDICHIVRLLDYKDLLCKGSKGRQNCPKRCPERLVLYVLEHIQSSYCALARKYKYFEETV</sequence>
<name>A0A8H7HG44_9AGAM</name>
<dbReference type="EMBL" id="JACYCC010000034">
    <property type="protein sequence ID" value="KAF8683323.1"/>
    <property type="molecule type" value="Genomic_DNA"/>
</dbReference>
<comment type="caution">
    <text evidence="1">The sequence shown here is derived from an EMBL/GenBank/DDBJ whole genome shotgun (WGS) entry which is preliminary data.</text>
</comment>
<evidence type="ECO:0000313" key="2">
    <source>
        <dbReference type="Proteomes" id="UP000650582"/>
    </source>
</evidence>
<evidence type="ECO:0000313" key="1">
    <source>
        <dbReference type="EMBL" id="KAF8683323.1"/>
    </source>
</evidence>
<protein>
    <recommendedName>
        <fullName evidence="3">BTB domain-containing protein</fullName>
    </recommendedName>
</protein>
<dbReference type="AlphaFoldDB" id="A0A8H7HG44"/>
<proteinExistence type="predicted"/>
<dbReference type="Proteomes" id="UP000650582">
    <property type="component" value="Unassembled WGS sequence"/>
</dbReference>